<comment type="caution">
    <text evidence="1">The sequence shown here is derived from an EMBL/GenBank/DDBJ whole genome shotgun (WGS) entry which is preliminary data.</text>
</comment>
<organism evidence="1 2">
    <name type="scientific">Dipteronia sinensis</name>
    <dbReference type="NCBI Taxonomy" id="43782"/>
    <lineage>
        <taxon>Eukaryota</taxon>
        <taxon>Viridiplantae</taxon>
        <taxon>Streptophyta</taxon>
        <taxon>Embryophyta</taxon>
        <taxon>Tracheophyta</taxon>
        <taxon>Spermatophyta</taxon>
        <taxon>Magnoliopsida</taxon>
        <taxon>eudicotyledons</taxon>
        <taxon>Gunneridae</taxon>
        <taxon>Pentapetalae</taxon>
        <taxon>rosids</taxon>
        <taxon>malvids</taxon>
        <taxon>Sapindales</taxon>
        <taxon>Sapindaceae</taxon>
        <taxon>Hippocastanoideae</taxon>
        <taxon>Acereae</taxon>
        <taxon>Dipteronia</taxon>
    </lineage>
</organism>
<dbReference type="PANTHER" id="PTHR10745:SF0">
    <property type="entry name" value="GLYCINE--TRNA LIGASE"/>
    <property type="match status" value="1"/>
</dbReference>
<keyword evidence="2" id="KW-1185">Reference proteome</keyword>
<dbReference type="SUPFAM" id="SSF55681">
    <property type="entry name" value="Class II aaRS and biotin synthetases"/>
    <property type="match status" value="1"/>
</dbReference>
<dbReference type="PANTHER" id="PTHR10745">
    <property type="entry name" value="GLYCYL-TRNA SYNTHETASE/DNA POLYMERASE SUBUNIT GAMMA-2"/>
    <property type="match status" value="1"/>
</dbReference>
<name>A0AAE0A222_9ROSI</name>
<dbReference type="InterPro" id="IPR027031">
    <property type="entry name" value="Gly-tRNA_synthase/POLG2"/>
</dbReference>
<dbReference type="AlphaFoldDB" id="A0AAE0A222"/>
<proteinExistence type="predicted"/>
<reference evidence="1" key="1">
    <citation type="journal article" date="2023" name="Plant J.">
        <title>Genome sequences and population genomics provide insights into the demographic history, inbreeding, and mutation load of two 'living fossil' tree species of Dipteronia.</title>
        <authorList>
            <person name="Feng Y."/>
            <person name="Comes H.P."/>
            <person name="Chen J."/>
            <person name="Zhu S."/>
            <person name="Lu R."/>
            <person name="Zhang X."/>
            <person name="Li P."/>
            <person name="Qiu J."/>
            <person name="Olsen K.M."/>
            <person name="Qiu Y."/>
        </authorList>
    </citation>
    <scope>NUCLEOTIDE SEQUENCE</scope>
    <source>
        <strain evidence="1">NBL</strain>
    </source>
</reference>
<dbReference type="Proteomes" id="UP001281410">
    <property type="component" value="Unassembled WGS sequence"/>
</dbReference>
<dbReference type="GO" id="GO:0005739">
    <property type="term" value="C:mitochondrion"/>
    <property type="evidence" value="ECO:0007669"/>
    <property type="project" value="TreeGrafter"/>
</dbReference>
<dbReference type="Gene3D" id="3.30.40.230">
    <property type="match status" value="1"/>
</dbReference>
<evidence type="ECO:0000313" key="1">
    <source>
        <dbReference type="EMBL" id="KAK3199158.1"/>
    </source>
</evidence>
<accession>A0AAE0A222</accession>
<sequence length="99" mass="11543">MHFVVVEDILEFRSTCVMPKVSLKVSGHVDKFTDVIVKDEKTRTYHHADHLLKNFCKDKLEKDLSIFVEMAAKLEIESTCDLGWFLTLKSWVPRSRSML</sequence>
<dbReference type="EMBL" id="JANJYJ010000007">
    <property type="protein sequence ID" value="KAK3199158.1"/>
    <property type="molecule type" value="Genomic_DNA"/>
</dbReference>
<dbReference type="InterPro" id="IPR045864">
    <property type="entry name" value="aa-tRNA-synth_II/BPL/LPL"/>
</dbReference>
<dbReference type="GO" id="GO:0004820">
    <property type="term" value="F:glycine-tRNA ligase activity"/>
    <property type="evidence" value="ECO:0007669"/>
    <property type="project" value="TreeGrafter"/>
</dbReference>
<gene>
    <name evidence="1" type="ORF">Dsin_022573</name>
</gene>
<evidence type="ECO:0000313" key="2">
    <source>
        <dbReference type="Proteomes" id="UP001281410"/>
    </source>
</evidence>
<protein>
    <submittedName>
        <fullName evidence="1">Uncharacterized protein</fullName>
    </submittedName>
</protein>
<dbReference type="Gene3D" id="3.30.930.10">
    <property type="entry name" value="Bira Bifunctional Protein, Domain 2"/>
    <property type="match status" value="1"/>
</dbReference>
<dbReference type="GO" id="GO:0070150">
    <property type="term" value="P:mitochondrial glycyl-tRNA aminoacylation"/>
    <property type="evidence" value="ECO:0007669"/>
    <property type="project" value="TreeGrafter"/>
</dbReference>